<gene>
    <name evidence="1" type="ORF">JKP88DRAFT_351019</name>
</gene>
<dbReference type="EMBL" id="JAFCMP010000534">
    <property type="protein sequence ID" value="KAG5176719.1"/>
    <property type="molecule type" value="Genomic_DNA"/>
</dbReference>
<proteinExistence type="predicted"/>
<evidence type="ECO:0000313" key="2">
    <source>
        <dbReference type="Proteomes" id="UP000664859"/>
    </source>
</evidence>
<name>A0A835YTB8_9STRA</name>
<sequence length="232" mass="24542">MRHTTGTIAMIGTSTLDSRVGKALSGIEQTLVQAIQEQAALVAKLEEVNAALTQVTQAVMQSTAEVKDASATQLAAILGFYGYTWVAQAAVDPQTDQWKRQARETEAKKQRSDMADFLLRVLCIRCDDGGAAAAPHVFCALVWAVAHAAPQALWLRHALVVLPLWARRGAPALWQGLPLVRHAATPRAAAPPFAVAAPQAAAGRSPATAAARCVYGVVLPPPPPVLLVWAPP</sequence>
<evidence type="ECO:0000313" key="1">
    <source>
        <dbReference type="EMBL" id="KAG5176719.1"/>
    </source>
</evidence>
<protein>
    <submittedName>
        <fullName evidence="1">Uncharacterized protein</fullName>
    </submittedName>
</protein>
<reference evidence="1" key="1">
    <citation type="submission" date="2021-02" db="EMBL/GenBank/DDBJ databases">
        <title>First Annotated Genome of the Yellow-green Alga Tribonema minus.</title>
        <authorList>
            <person name="Mahan K.M."/>
        </authorList>
    </citation>
    <scope>NUCLEOTIDE SEQUENCE</scope>
    <source>
        <strain evidence="1">UTEX B ZZ1240</strain>
    </source>
</reference>
<comment type="caution">
    <text evidence="1">The sequence shown here is derived from an EMBL/GenBank/DDBJ whole genome shotgun (WGS) entry which is preliminary data.</text>
</comment>
<keyword evidence="2" id="KW-1185">Reference proteome</keyword>
<organism evidence="1 2">
    <name type="scientific">Tribonema minus</name>
    <dbReference type="NCBI Taxonomy" id="303371"/>
    <lineage>
        <taxon>Eukaryota</taxon>
        <taxon>Sar</taxon>
        <taxon>Stramenopiles</taxon>
        <taxon>Ochrophyta</taxon>
        <taxon>PX clade</taxon>
        <taxon>Xanthophyceae</taxon>
        <taxon>Tribonematales</taxon>
        <taxon>Tribonemataceae</taxon>
        <taxon>Tribonema</taxon>
    </lineage>
</organism>
<accession>A0A835YTB8</accession>
<dbReference type="Proteomes" id="UP000664859">
    <property type="component" value="Unassembled WGS sequence"/>
</dbReference>
<dbReference type="AlphaFoldDB" id="A0A835YTB8"/>